<evidence type="ECO:0000256" key="3">
    <source>
        <dbReference type="ARBA" id="ARBA00022723"/>
    </source>
</evidence>
<keyword evidence="6" id="KW-1185">Reference proteome</keyword>
<keyword evidence="3" id="KW-0479">Metal-binding</keyword>
<sequence>MDVWLEAALNGPWGRARQPGIPVTADEIVADALAAADAGAAVIHFHAYDERTGRQRDSYEIYAPVIERIRAVADVVCCPTIPFAGSGDAAEPMTPAARFAAVEKLLAAGLIEWSVVDPGSVNISLADDVAAGREGFVYANPESHVRYGLALAAAHRMTPSYAIYEPGFLRLGAALHRASPGVPQPVYRFMFTEQFTFGLPPAEWALQAYLRLLREEAPAAPWMVAGLGVDVEPLIGAAVRAGGHVRVGLEDAPLGCASGNTALVERAARLIEEAGGTLATGAQVRAAS</sequence>
<gene>
    <name evidence="5" type="ORF">PHY01_47000</name>
</gene>
<dbReference type="GO" id="GO:0043720">
    <property type="term" value="F:3-keto-5-aminohexanoate cleavage activity"/>
    <property type="evidence" value="ECO:0007669"/>
    <property type="project" value="InterPro"/>
</dbReference>
<proteinExistence type="predicted"/>
<dbReference type="Proteomes" id="UP000320338">
    <property type="component" value="Unassembled WGS sequence"/>
</dbReference>
<dbReference type="RefSeq" id="WP_141281889.1">
    <property type="nucleotide sequence ID" value="NZ_BAAARZ010000084.1"/>
</dbReference>
<evidence type="ECO:0000256" key="1">
    <source>
        <dbReference type="ARBA" id="ARBA00001947"/>
    </source>
</evidence>
<name>A0A4Y3WU45_9PSEU</name>
<dbReference type="InterPro" id="IPR013785">
    <property type="entry name" value="Aldolase_TIM"/>
</dbReference>
<dbReference type="AlphaFoldDB" id="A0A4Y3WU45"/>
<dbReference type="GO" id="GO:0046872">
    <property type="term" value="F:metal ion binding"/>
    <property type="evidence" value="ECO:0007669"/>
    <property type="project" value="UniProtKB-KW"/>
</dbReference>
<reference evidence="5 6" key="1">
    <citation type="submission" date="2019-06" db="EMBL/GenBank/DDBJ databases">
        <title>Whole genome shotgun sequence of Pseudonocardia hydrocarbonoxydans NBRC 14498.</title>
        <authorList>
            <person name="Hosoyama A."/>
            <person name="Uohara A."/>
            <person name="Ohji S."/>
            <person name="Ichikawa N."/>
        </authorList>
    </citation>
    <scope>NUCLEOTIDE SEQUENCE [LARGE SCALE GENOMIC DNA]</scope>
    <source>
        <strain evidence="5 6">NBRC 14498</strain>
    </source>
</reference>
<comment type="caution">
    <text evidence="5">The sequence shown here is derived from an EMBL/GenBank/DDBJ whole genome shotgun (WGS) entry which is preliminary data.</text>
</comment>
<accession>A0A4Y3WU45</accession>
<dbReference type="PANTHER" id="PTHR37418">
    <property type="entry name" value="3-KETO-5-AMINOHEXANOATE CLEAVAGE ENZYME-RELATED"/>
    <property type="match status" value="1"/>
</dbReference>
<organism evidence="5 6">
    <name type="scientific">Pseudonocardia hydrocarbonoxydans</name>
    <dbReference type="NCBI Taxonomy" id="76726"/>
    <lineage>
        <taxon>Bacteria</taxon>
        <taxon>Bacillati</taxon>
        <taxon>Actinomycetota</taxon>
        <taxon>Actinomycetes</taxon>
        <taxon>Pseudonocardiales</taxon>
        <taxon>Pseudonocardiaceae</taxon>
        <taxon>Pseudonocardia</taxon>
    </lineage>
</organism>
<dbReference type="Pfam" id="PF05853">
    <property type="entry name" value="BKACE"/>
    <property type="match status" value="1"/>
</dbReference>
<dbReference type="Gene3D" id="3.20.20.70">
    <property type="entry name" value="Aldolase class I"/>
    <property type="match status" value="1"/>
</dbReference>
<evidence type="ECO:0000313" key="6">
    <source>
        <dbReference type="Proteomes" id="UP000320338"/>
    </source>
</evidence>
<keyword evidence="2" id="KW-0808">Transferase</keyword>
<evidence type="ECO:0000256" key="4">
    <source>
        <dbReference type="ARBA" id="ARBA00022833"/>
    </source>
</evidence>
<comment type="cofactor">
    <cofactor evidence="1">
        <name>Zn(2+)</name>
        <dbReference type="ChEBI" id="CHEBI:29105"/>
    </cofactor>
</comment>
<dbReference type="EMBL" id="BJNG01000044">
    <property type="protein sequence ID" value="GEC22417.1"/>
    <property type="molecule type" value="Genomic_DNA"/>
</dbReference>
<evidence type="ECO:0000256" key="2">
    <source>
        <dbReference type="ARBA" id="ARBA00022679"/>
    </source>
</evidence>
<evidence type="ECO:0000313" key="5">
    <source>
        <dbReference type="EMBL" id="GEC22417.1"/>
    </source>
</evidence>
<dbReference type="OrthoDB" id="507754at2"/>
<dbReference type="PANTHER" id="PTHR37418:SF2">
    <property type="entry name" value="3-KETO-5-AMINOHEXANOATE CLEAVAGE ENZYME"/>
    <property type="match status" value="1"/>
</dbReference>
<protein>
    <submittedName>
        <fullName evidence="5">3-keto-5-aminohexanoate cleavage enzyme</fullName>
    </submittedName>
</protein>
<keyword evidence="4" id="KW-0862">Zinc</keyword>
<dbReference type="SUPFAM" id="SSF51395">
    <property type="entry name" value="FMN-linked oxidoreductases"/>
    <property type="match status" value="1"/>
</dbReference>
<dbReference type="InterPro" id="IPR008567">
    <property type="entry name" value="BKACE"/>
</dbReference>